<comment type="caution">
    <text evidence="1">The sequence shown here is derived from an EMBL/GenBank/DDBJ whole genome shotgun (WGS) entry which is preliminary data.</text>
</comment>
<reference evidence="1 2" key="1">
    <citation type="journal article" date="2018" name="J. Allergy Clin. Immunol.">
        <title>High-quality assembly of Dermatophagoides pteronyssinus genome and transcriptome reveals a wide range of novel allergens.</title>
        <authorList>
            <person name="Liu X.Y."/>
            <person name="Yang K.Y."/>
            <person name="Wang M.Q."/>
            <person name="Kwok J.S."/>
            <person name="Zeng X."/>
            <person name="Yang Z."/>
            <person name="Xiao X.J."/>
            <person name="Lau C.P."/>
            <person name="Li Y."/>
            <person name="Huang Z.M."/>
            <person name="Ba J.G."/>
            <person name="Yim A.K."/>
            <person name="Ouyang C.Y."/>
            <person name="Ngai S.M."/>
            <person name="Chan T.F."/>
            <person name="Leung E.L."/>
            <person name="Liu L."/>
            <person name="Liu Z.G."/>
            <person name="Tsui S.K."/>
        </authorList>
    </citation>
    <scope>NUCLEOTIDE SEQUENCE [LARGE SCALE GENOMIC DNA]</scope>
    <source>
        <strain evidence="1">Derp</strain>
    </source>
</reference>
<name>A0ABQ8JL92_DERPT</name>
<protein>
    <submittedName>
        <fullName evidence="1">Uncharacterized protein</fullName>
    </submittedName>
</protein>
<keyword evidence="2" id="KW-1185">Reference proteome</keyword>
<dbReference type="EMBL" id="NJHN03000032">
    <property type="protein sequence ID" value="KAH9423183.1"/>
    <property type="molecule type" value="Genomic_DNA"/>
</dbReference>
<reference evidence="1 2" key="2">
    <citation type="journal article" date="2022" name="Mol. Biol. Evol.">
        <title>Comparative Genomics Reveals Insights into the Divergent Evolution of Astigmatic Mites and Household Pest Adaptations.</title>
        <authorList>
            <person name="Xiong Q."/>
            <person name="Wan A.T."/>
            <person name="Liu X."/>
            <person name="Fung C.S."/>
            <person name="Xiao X."/>
            <person name="Malainual N."/>
            <person name="Hou J."/>
            <person name="Wang L."/>
            <person name="Wang M."/>
            <person name="Yang K.Y."/>
            <person name="Cui Y."/>
            <person name="Leung E.L."/>
            <person name="Nong W."/>
            <person name="Shin S.K."/>
            <person name="Au S.W."/>
            <person name="Jeong K.Y."/>
            <person name="Chew F.T."/>
            <person name="Hui J.H."/>
            <person name="Leung T.F."/>
            <person name="Tungtrongchitr A."/>
            <person name="Zhong N."/>
            <person name="Liu Z."/>
            <person name="Tsui S.K."/>
        </authorList>
    </citation>
    <scope>NUCLEOTIDE SEQUENCE [LARGE SCALE GENOMIC DNA]</scope>
    <source>
        <strain evidence="1">Derp</strain>
    </source>
</reference>
<organism evidence="1 2">
    <name type="scientific">Dermatophagoides pteronyssinus</name>
    <name type="common">European house dust mite</name>
    <dbReference type="NCBI Taxonomy" id="6956"/>
    <lineage>
        <taxon>Eukaryota</taxon>
        <taxon>Metazoa</taxon>
        <taxon>Ecdysozoa</taxon>
        <taxon>Arthropoda</taxon>
        <taxon>Chelicerata</taxon>
        <taxon>Arachnida</taxon>
        <taxon>Acari</taxon>
        <taxon>Acariformes</taxon>
        <taxon>Sarcoptiformes</taxon>
        <taxon>Astigmata</taxon>
        <taxon>Psoroptidia</taxon>
        <taxon>Analgoidea</taxon>
        <taxon>Pyroglyphidae</taxon>
        <taxon>Dermatophagoidinae</taxon>
        <taxon>Dermatophagoides</taxon>
    </lineage>
</organism>
<dbReference type="Proteomes" id="UP000887458">
    <property type="component" value="Unassembled WGS sequence"/>
</dbReference>
<sequence>MICILELSVNNKTFNFETKSTEPNLLEWFLLNKNFEPKIFKHQIFTLLENFFVQFGSVGLELKNFFDFELNKI</sequence>
<evidence type="ECO:0000313" key="2">
    <source>
        <dbReference type="Proteomes" id="UP000887458"/>
    </source>
</evidence>
<evidence type="ECO:0000313" key="1">
    <source>
        <dbReference type="EMBL" id="KAH9423183.1"/>
    </source>
</evidence>
<proteinExistence type="predicted"/>
<accession>A0ABQ8JL92</accession>
<gene>
    <name evidence="1" type="ORF">DERP_003460</name>
</gene>